<dbReference type="Proteomes" id="UP001500604">
    <property type="component" value="Unassembled WGS sequence"/>
</dbReference>
<proteinExistence type="predicted"/>
<name>A0ABP8UYP5_9GAMM</name>
<protein>
    <submittedName>
        <fullName evidence="1">Uncharacterized protein</fullName>
    </submittedName>
</protein>
<accession>A0ABP8UYP5</accession>
<reference evidence="2" key="1">
    <citation type="journal article" date="2019" name="Int. J. Syst. Evol. Microbiol.">
        <title>The Global Catalogue of Microorganisms (GCM) 10K type strain sequencing project: providing services to taxonomists for standard genome sequencing and annotation.</title>
        <authorList>
            <consortium name="The Broad Institute Genomics Platform"/>
            <consortium name="The Broad Institute Genome Sequencing Center for Infectious Disease"/>
            <person name="Wu L."/>
            <person name="Ma J."/>
        </authorList>
    </citation>
    <scope>NUCLEOTIDE SEQUENCE [LARGE SCALE GENOMIC DNA]</scope>
    <source>
        <strain evidence="2">JCM 17805</strain>
    </source>
</reference>
<gene>
    <name evidence="1" type="ORF">GCM10023116_13220</name>
</gene>
<comment type="caution">
    <text evidence="1">The sequence shown here is derived from an EMBL/GenBank/DDBJ whole genome shotgun (WGS) entry which is preliminary data.</text>
</comment>
<dbReference type="RefSeq" id="WP_345194803.1">
    <property type="nucleotide sequence ID" value="NZ_BAABFL010000117.1"/>
</dbReference>
<evidence type="ECO:0000313" key="2">
    <source>
        <dbReference type="Proteomes" id="UP001500604"/>
    </source>
</evidence>
<dbReference type="EMBL" id="BAABFL010000117">
    <property type="protein sequence ID" value="GAA4649048.1"/>
    <property type="molecule type" value="Genomic_DNA"/>
</dbReference>
<keyword evidence="2" id="KW-1185">Reference proteome</keyword>
<organism evidence="1 2">
    <name type="scientific">Kistimonas scapharcae</name>
    <dbReference type="NCBI Taxonomy" id="1036133"/>
    <lineage>
        <taxon>Bacteria</taxon>
        <taxon>Pseudomonadati</taxon>
        <taxon>Pseudomonadota</taxon>
        <taxon>Gammaproteobacteria</taxon>
        <taxon>Oceanospirillales</taxon>
        <taxon>Endozoicomonadaceae</taxon>
        <taxon>Kistimonas</taxon>
    </lineage>
</organism>
<evidence type="ECO:0000313" key="1">
    <source>
        <dbReference type="EMBL" id="GAA4649048.1"/>
    </source>
</evidence>
<sequence>MIRARFKANADDYRPVNWPVKHPYWCSGYTEDYSIIVAYADNEAEILKNWPEAEDIQAEVVTEYRFTDRFPKPEWFEVEI</sequence>